<dbReference type="GO" id="GO:0009055">
    <property type="term" value="F:electron transfer activity"/>
    <property type="evidence" value="ECO:0007669"/>
    <property type="project" value="InterPro"/>
</dbReference>
<organism evidence="5 6">
    <name type="scientific">Haloferax larsenii</name>
    <dbReference type="NCBI Taxonomy" id="302484"/>
    <lineage>
        <taxon>Archaea</taxon>
        <taxon>Methanobacteriati</taxon>
        <taxon>Methanobacteriota</taxon>
        <taxon>Stenosarchaea group</taxon>
        <taxon>Halobacteria</taxon>
        <taxon>Halobacteriales</taxon>
        <taxon>Haloferacaceae</taxon>
        <taxon>Haloferax</taxon>
    </lineage>
</organism>
<gene>
    <name evidence="5" type="ORF">SAMN04488691_101146</name>
</gene>
<evidence type="ECO:0000259" key="4">
    <source>
        <dbReference type="Pfam" id="PF00127"/>
    </source>
</evidence>
<dbReference type="RefSeq" id="WP_083405229.1">
    <property type="nucleotide sequence ID" value="NZ_FOAD01000001.1"/>
</dbReference>
<feature type="domain" description="Blue (type 1) copper" evidence="4">
    <location>
        <begin position="63"/>
        <end position="153"/>
    </location>
</feature>
<feature type="compositionally biased region" description="Low complexity" evidence="3">
    <location>
        <begin position="190"/>
        <end position="203"/>
    </location>
</feature>
<dbReference type="AlphaFoldDB" id="A0A1H7FXE4"/>
<dbReference type="GO" id="GO:0005507">
    <property type="term" value="F:copper ion binding"/>
    <property type="evidence" value="ECO:0007669"/>
    <property type="project" value="InterPro"/>
</dbReference>
<name>A0A1H7FXE4_HALLR</name>
<dbReference type="PROSITE" id="PS51318">
    <property type="entry name" value="TAT"/>
    <property type="match status" value="1"/>
</dbReference>
<dbReference type="InterPro" id="IPR008972">
    <property type="entry name" value="Cupredoxin"/>
</dbReference>
<keyword evidence="1" id="KW-0479">Metal-binding</keyword>
<evidence type="ECO:0000256" key="1">
    <source>
        <dbReference type="ARBA" id="ARBA00022723"/>
    </source>
</evidence>
<dbReference type="InterPro" id="IPR000923">
    <property type="entry name" value="BlueCu_1"/>
</dbReference>
<dbReference type="InterPro" id="IPR006311">
    <property type="entry name" value="TAT_signal"/>
</dbReference>
<accession>A0A1H7FXE4</accession>
<reference evidence="5 6" key="1">
    <citation type="submission" date="2016-10" db="EMBL/GenBank/DDBJ databases">
        <authorList>
            <person name="de Groot N.N."/>
        </authorList>
    </citation>
    <scope>NUCLEOTIDE SEQUENCE [LARGE SCALE GENOMIC DNA]</scope>
    <source>
        <strain evidence="5 6">CDM_5</strain>
    </source>
</reference>
<dbReference type="EMBL" id="FOAD01000001">
    <property type="protein sequence ID" value="SEK30464.1"/>
    <property type="molecule type" value="Genomic_DNA"/>
</dbReference>
<dbReference type="Proteomes" id="UP000183894">
    <property type="component" value="Unassembled WGS sequence"/>
</dbReference>
<dbReference type="Pfam" id="PF00127">
    <property type="entry name" value="Copper-bind"/>
    <property type="match status" value="1"/>
</dbReference>
<protein>
    <submittedName>
        <fullName evidence="5">Plastocyanin</fullName>
    </submittedName>
</protein>
<feature type="region of interest" description="Disordered" evidence="3">
    <location>
        <begin position="155"/>
        <end position="174"/>
    </location>
</feature>
<keyword evidence="2" id="KW-0186">Copper</keyword>
<evidence type="ECO:0000313" key="5">
    <source>
        <dbReference type="EMBL" id="SEK30464.1"/>
    </source>
</evidence>
<proteinExistence type="predicted"/>
<sequence>MTTISPTSRRRLLSTTGSVLVAGVLGGCLGGSKPGGDGAAPEASDSGLPSRVEVTMTSRPTPKFEPRLAHVAVGGTVVWTLHSGDHDSTAYHPDTYGPDRIPPGTEPWASDTMSSVGETFERTFDTPGVYDYVDTQAVCTAHEQIGNVGRVVVGWPEPDPEAQPALRPPQSELPRIARTRIEELNDQTHSLLSNESTTTTEES</sequence>
<dbReference type="Gene3D" id="2.60.40.420">
    <property type="entry name" value="Cupredoxins - blue copper proteins"/>
    <property type="match status" value="1"/>
</dbReference>
<evidence type="ECO:0000256" key="2">
    <source>
        <dbReference type="ARBA" id="ARBA00023008"/>
    </source>
</evidence>
<dbReference type="OrthoDB" id="186995at2157"/>
<feature type="region of interest" description="Disordered" evidence="3">
    <location>
        <begin position="183"/>
        <end position="203"/>
    </location>
</feature>
<evidence type="ECO:0000313" key="6">
    <source>
        <dbReference type="Proteomes" id="UP000183894"/>
    </source>
</evidence>
<evidence type="ECO:0000256" key="3">
    <source>
        <dbReference type="SAM" id="MobiDB-lite"/>
    </source>
</evidence>
<dbReference type="SUPFAM" id="SSF49503">
    <property type="entry name" value="Cupredoxins"/>
    <property type="match status" value="1"/>
</dbReference>